<comment type="caution">
    <text evidence="6">The sequence shown here is derived from an EMBL/GenBank/DDBJ whole genome shotgun (WGS) entry which is preliminary data.</text>
</comment>
<dbReference type="InterPro" id="IPR037229">
    <property type="entry name" value="Ribosomal_bL35_sf"/>
</dbReference>
<evidence type="ECO:0000256" key="4">
    <source>
        <dbReference type="HAMAP-Rule" id="MF_00514"/>
    </source>
</evidence>
<proteinExistence type="inferred from homology"/>
<dbReference type="Proteomes" id="UP000228896">
    <property type="component" value="Unassembled WGS sequence"/>
</dbReference>
<dbReference type="InterPro" id="IPR001706">
    <property type="entry name" value="Ribosomal_bL35"/>
</dbReference>
<sequence>MPKIKTHKATAKRITITKNDKFRQRKGGQDHFNSRESGNTIRNKRRDINTDKSHSKIIKLLIPYN</sequence>
<feature type="compositionally biased region" description="Basic and acidic residues" evidence="5">
    <location>
        <begin position="18"/>
        <end position="34"/>
    </location>
</feature>
<name>A0A2M7DQK8_9BACT</name>
<feature type="region of interest" description="Disordered" evidence="5">
    <location>
        <begin position="1"/>
        <end position="53"/>
    </location>
</feature>
<dbReference type="GO" id="GO:0005840">
    <property type="term" value="C:ribosome"/>
    <property type="evidence" value="ECO:0007669"/>
    <property type="project" value="UniProtKB-KW"/>
</dbReference>
<reference evidence="7" key="1">
    <citation type="submission" date="2017-09" db="EMBL/GenBank/DDBJ databases">
        <title>Depth-based differentiation of microbial function through sediment-hosted aquifers and enrichment of novel symbionts in the deep terrestrial subsurface.</title>
        <authorList>
            <person name="Probst A.J."/>
            <person name="Ladd B."/>
            <person name="Jarett J.K."/>
            <person name="Geller-Mcgrath D.E."/>
            <person name="Sieber C.M.K."/>
            <person name="Emerson J.B."/>
            <person name="Anantharaman K."/>
            <person name="Thomas B.C."/>
            <person name="Malmstrom R."/>
            <person name="Stieglmeier M."/>
            <person name="Klingl A."/>
            <person name="Woyke T."/>
            <person name="Ryan C.M."/>
            <person name="Banfield J.F."/>
        </authorList>
    </citation>
    <scope>NUCLEOTIDE SEQUENCE [LARGE SCALE GENOMIC DNA]</scope>
</reference>
<gene>
    <name evidence="4" type="primary">rpmI</name>
    <name evidence="6" type="ORF">COS18_00830</name>
</gene>
<dbReference type="Pfam" id="PF01632">
    <property type="entry name" value="Ribosomal_L35p"/>
    <property type="match status" value="1"/>
</dbReference>
<evidence type="ECO:0000256" key="1">
    <source>
        <dbReference type="ARBA" id="ARBA00006598"/>
    </source>
</evidence>
<keyword evidence="2 4" id="KW-0689">Ribosomal protein</keyword>
<dbReference type="EMBL" id="PETS01000014">
    <property type="protein sequence ID" value="PIV52046.1"/>
    <property type="molecule type" value="Genomic_DNA"/>
</dbReference>
<comment type="similarity">
    <text evidence="1 4">Belongs to the bacterial ribosomal protein bL35 family.</text>
</comment>
<keyword evidence="3 4" id="KW-0687">Ribonucleoprotein</keyword>
<dbReference type="Gene3D" id="4.10.410.60">
    <property type="match status" value="1"/>
</dbReference>
<protein>
    <recommendedName>
        <fullName evidence="4">Large ribosomal subunit protein bL35</fullName>
    </recommendedName>
</protein>
<evidence type="ECO:0000256" key="5">
    <source>
        <dbReference type="SAM" id="MobiDB-lite"/>
    </source>
</evidence>
<evidence type="ECO:0000256" key="3">
    <source>
        <dbReference type="ARBA" id="ARBA00023274"/>
    </source>
</evidence>
<evidence type="ECO:0000313" key="7">
    <source>
        <dbReference type="Proteomes" id="UP000228896"/>
    </source>
</evidence>
<dbReference type="GO" id="GO:0006412">
    <property type="term" value="P:translation"/>
    <property type="evidence" value="ECO:0007669"/>
    <property type="project" value="UniProtKB-UniRule"/>
</dbReference>
<evidence type="ECO:0000313" key="6">
    <source>
        <dbReference type="EMBL" id="PIV52046.1"/>
    </source>
</evidence>
<dbReference type="InterPro" id="IPR021137">
    <property type="entry name" value="Ribosomal_bL35-like"/>
</dbReference>
<organism evidence="6 7">
    <name type="scientific">Candidatus Falkowbacteria bacterium CG02_land_8_20_14_3_00_36_14</name>
    <dbReference type="NCBI Taxonomy" id="1974560"/>
    <lineage>
        <taxon>Bacteria</taxon>
        <taxon>Candidatus Falkowiibacteriota</taxon>
    </lineage>
</organism>
<dbReference type="SUPFAM" id="SSF143034">
    <property type="entry name" value="L35p-like"/>
    <property type="match status" value="1"/>
</dbReference>
<dbReference type="AlphaFoldDB" id="A0A2M7DQK8"/>
<dbReference type="GO" id="GO:1990904">
    <property type="term" value="C:ribonucleoprotein complex"/>
    <property type="evidence" value="ECO:0007669"/>
    <property type="project" value="UniProtKB-KW"/>
</dbReference>
<evidence type="ECO:0000256" key="2">
    <source>
        <dbReference type="ARBA" id="ARBA00022980"/>
    </source>
</evidence>
<feature type="compositionally biased region" description="Basic residues" evidence="5">
    <location>
        <begin position="1"/>
        <end position="11"/>
    </location>
</feature>
<accession>A0A2M7DQK8</accession>
<dbReference type="GO" id="GO:0003735">
    <property type="term" value="F:structural constituent of ribosome"/>
    <property type="evidence" value="ECO:0007669"/>
    <property type="project" value="InterPro"/>
</dbReference>
<dbReference type="HAMAP" id="MF_00514">
    <property type="entry name" value="Ribosomal_bL35"/>
    <property type="match status" value="1"/>
</dbReference>